<reference key="1">
    <citation type="submission" date="2010-09" db="EMBL/GenBank/DDBJ databases">
        <authorList>
            <person name="Roh H."/>
            <person name="Ko H.-J."/>
            <person name="Kim D."/>
            <person name="Choi D.G."/>
            <person name="Park S."/>
            <person name="Kim S."/>
            <person name="Kim K.H."/>
            <person name="Chang I.S."/>
            <person name="Choi I.-G."/>
        </authorList>
    </citation>
    <scope>NUCLEOTIDE SEQUENCE</scope>
    <source>
        <strain>KIST612</strain>
    </source>
</reference>
<dbReference type="EMBL" id="CP002273">
    <property type="protein sequence ID" value="ADO36625.1"/>
    <property type="molecule type" value="Genomic_DNA"/>
</dbReference>
<dbReference type="KEGG" id="elm:ELI_1639"/>
<dbReference type="AlphaFoldDB" id="E3GM55"/>
<organism evidence="1 2">
    <name type="scientific">Eubacterium callanderi</name>
    <dbReference type="NCBI Taxonomy" id="53442"/>
    <lineage>
        <taxon>Bacteria</taxon>
        <taxon>Bacillati</taxon>
        <taxon>Bacillota</taxon>
        <taxon>Clostridia</taxon>
        <taxon>Eubacteriales</taxon>
        <taxon>Eubacteriaceae</taxon>
        <taxon>Eubacterium</taxon>
    </lineage>
</organism>
<reference evidence="1 2" key="2">
    <citation type="journal article" date="2011" name="J. Bacteriol.">
        <title>Complete genome sequence of a carbon monoxide-utilizing acetogen, Eubacterium limosum KIST612.</title>
        <authorList>
            <person name="Roh H."/>
            <person name="Ko H.J."/>
            <person name="Kim D."/>
            <person name="Choi D.G."/>
            <person name="Park S."/>
            <person name="Kim S."/>
            <person name="Chang I.S."/>
            <person name="Choi I.G."/>
        </authorList>
    </citation>
    <scope>NUCLEOTIDE SEQUENCE [LARGE SCALE GENOMIC DNA]</scope>
    <source>
        <strain evidence="1 2">KIST612</strain>
    </source>
</reference>
<name>E3GM55_9FIRM</name>
<keyword evidence="2" id="KW-1185">Reference proteome</keyword>
<evidence type="ECO:0000313" key="2">
    <source>
        <dbReference type="Proteomes" id="UP000006873"/>
    </source>
</evidence>
<accession>E3GM55</accession>
<proteinExistence type="predicted"/>
<dbReference type="HOGENOM" id="CLU_3183808_0_0_9"/>
<gene>
    <name evidence="1" type="ordered locus">ELI_1639</name>
</gene>
<dbReference type="Proteomes" id="UP000006873">
    <property type="component" value="Chromosome"/>
</dbReference>
<protein>
    <submittedName>
        <fullName evidence="1">Uncharacterized protein</fullName>
    </submittedName>
</protein>
<sequence length="46" mass="5527">MLFQHIIFFYGRGRFGPVWKVKKISIQIKLYQQDVGCYNGYNKLLD</sequence>
<evidence type="ECO:0000313" key="1">
    <source>
        <dbReference type="EMBL" id="ADO36625.1"/>
    </source>
</evidence>